<gene>
    <name evidence="6" type="ORF">GIB67_027819</name>
</gene>
<proteinExistence type="inferred from homology"/>
<evidence type="ECO:0000256" key="5">
    <source>
        <dbReference type="RuleBase" id="RU362057"/>
    </source>
</evidence>
<sequence>MKDTIVLYPSPGIGHLVGIVELGRLINQHHPSFTIIILITTAPFNTGSTTPYINHISKTNPSLVFHHLPSVTVNELESFPSLHHEALNFELIRLNNPLLHTALQTISQTSNVRSVVLDFFCGIALEVTFLLNIPSYIFFSSAAGALVSFLYTPTIHRNTSKSLKDLNTYLDFPGIPSILSSDMPLPMLDRNDPAYSGFLSLSLFTAKGNGIIVNTFECLEEKAIKAITEGFCVLNGTTPPIYCIGPLIMGRIGGESGNGDEMRPCLTWLDKQPSRSVVFLCFGSYGSFSAAQLREIALGLERSGQRFLWVVRIVPTENTLNASLSANGNPDLESLLPKNFLDRTKEQGLVVNTWVPQVDVLNHISVGGFVTHAGWNSVLESVCAGVPMVVWPLYAEQRINRVLLVDDMKLAMSMNESENGFVDTEEVERKVRSLMNSDEGKGLRERTLAARDQAVAALSEGGSSRAALAKLAESWKSG</sequence>
<evidence type="ECO:0000313" key="6">
    <source>
        <dbReference type="EMBL" id="KAF6154546.1"/>
    </source>
</evidence>
<dbReference type="GO" id="GO:0035251">
    <property type="term" value="F:UDP-glucosyltransferase activity"/>
    <property type="evidence" value="ECO:0007669"/>
    <property type="project" value="InterPro"/>
</dbReference>
<accession>A0A7J7MI25</accession>
<organism evidence="6 7">
    <name type="scientific">Kingdonia uniflora</name>
    <dbReference type="NCBI Taxonomy" id="39325"/>
    <lineage>
        <taxon>Eukaryota</taxon>
        <taxon>Viridiplantae</taxon>
        <taxon>Streptophyta</taxon>
        <taxon>Embryophyta</taxon>
        <taxon>Tracheophyta</taxon>
        <taxon>Spermatophyta</taxon>
        <taxon>Magnoliopsida</taxon>
        <taxon>Ranunculales</taxon>
        <taxon>Circaeasteraceae</taxon>
        <taxon>Kingdonia</taxon>
    </lineage>
</organism>
<dbReference type="SUPFAM" id="SSF53756">
    <property type="entry name" value="UDP-Glycosyltransferase/glycogen phosphorylase"/>
    <property type="match status" value="1"/>
</dbReference>
<name>A0A7J7MI25_9MAGN</name>
<dbReference type="InterPro" id="IPR050481">
    <property type="entry name" value="UDP-glycosyltransf_plant"/>
</dbReference>
<evidence type="ECO:0000256" key="3">
    <source>
        <dbReference type="ARBA" id="ARBA00022679"/>
    </source>
</evidence>
<dbReference type="Gene3D" id="3.40.50.2000">
    <property type="entry name" value="Glycogen Phosphorylase B"/>
    <property type="match status" value="2"/>
</dbReference>
<dbReference type="Pfam" id="PF00201">
    <property type="entry name" value="UDPGT"/>
    <property type="match status" value="1"/>
</dbReference>
<dbReference type="Proteomes" id="UP000541444">
    <property type="component" value="Unassembled WGS sequence"/>
</dbReference>
<reference evidence="6 7" key="1">
    <citation type="journal article" date="2020" name="IScience">
        <title>Genome Sequencing of the Endangered Kingdonia uniflora (Circaeasteraceae, Ranunculales) Reveals Potential Mechanisms of Evolutionary Specialization.</title>
        <authorList>
            <person name="Sun Y."/>
            <person name="Deng T."/>
            <person name="Zhang A."/>
            <person name="Moore M.J."/>
            <person name="Landis J.B."/>
            <person name="Lin N."/>
            <person name="Zhang H."/>
            <person name="Zhang X."/>
            <person name="Huang J."/>
            <person name="Zhang X."/>
            <person name="Sun H."/>
            <person name="Wang H."/>
        </authorList>
    </citation>
    <scope>NUCLEOTIDE SEQUENCE [LARGE SCALE GENOMIC DNA]</scope>
    <source>
        <strain evidence="6">TB1705</strain>
        <tissue evidence="6">Leaf</tissue>
    </source>
</reference>
<keyword evidence="7" id="KW-1185">Reference proteome</keyword>
<dbReference type="AlphaFoldDB" id="A0A7J7MI25"/>
<dbReference type="CDD" id="cd03784">
    <property type="entry name" value="GT1_Gtf-like"/>
    <property type="match status" value="1"/>
</dbReference>
<dbReference type="OrthoDB" id="5835829at2759"/>
<dbReference type="PANTHER" id="PTHR48048">
    <property type="entry name" value="GLYCOSYLTRANSFERASE"/>
    <property type="match status" value="1"/>
</dbReference>
<dbReference type="FunFam" id="3.40.50.2000:FF:000020">
    <property type="entry name" value="Glycosyltransferase"/>
    <property type="match status" value="1"/>
</dbReference>
<dbReference type="EMBL" id="JACGCM010001491">
    <property type="protein sequence ID" value="KAF6154546.1"/>
    <property type="molecule type" value="Genomic_DNA"/>
</dbReference>
<evidence type="ECO:0000256" key="4">
    <source>
        <dbReference type="RuleBase" id="RU003718"/>
    </source>
</evidence>
<evidence type="ECO:0000313" key="7">
    <source>
        <dbReference type="Proteomes" id="UP000541444"/>
    </source>
</evidence>
<evidence type="ECO:0000256" key="1">
    <source>
        <dbReference type="ARBA" id="ARBA00009995"/>
    </source>
</evidence>
<keyword evidence="3 4" id="KW-0808">Transferase</keyword>
<comment type="similarity">
    <text evidence="1 4">Belongs to the UDP-glycosyltransferase family.</text>
</comment>
<keyword evidence="2 4" id="KW-0328">Glycosyltransferase</keyword>
<evidence type="ECO:0000256" key="2">
    <source>
        <dbReference type="ARBA" id="ARBA00022676"/>
    </source>
</evidence>
<dbReference type="FunFam" id="3.40.50.2000:FF:000095">
    <property type="entry name" value="Glycosyltransferase"/>
    <property type="match status" value="1"/>
</dbReference>
<dbReference type="PROSITE" id="PS00375">
    <property type="entry name" value="UDPGT"/>
    <property type="match status" value="1"/>
</dbReference>
<comment type="caution">
    <text evidence="6">The sequence shown here is derived from an EMBL/GenBank/DDBJ whole genome shotgun (WGS) entry which is preliminary data.</text>
</comment>
<protein>
    <recommendedName>
        <fullName evidence="5">Glycosyltransferase</fullName>
        <ecNumber evidence="5">2.4.1.-</ecNumber>
    </recommendedName>
</protein>
<dbReference type="PANTHER" id="PTHR48048:SF30">
    <property type="entry name" value="GLYCOSYLTRANSFERASE"/>
    <property type="match status" value="1"/>
</dbReference>
<dbReference type="EC" id="2.4.1.-" evidence="5"/>
<dbReference type="InterPro" id="IPR035595">
    <property type="entry name" value="UDP_glycos_trans_CS"/>
</dbReference>
<dbReference type="InterPro" id="IPR002213">
    <property type="entry name" value="UDP_glucos_trans"/>
</dbReference>